<gene>
    <name evidence="2" type="ORF">ACH5RR_027483</name>
</gene>
<keyword evidence="3" id="KW-1185">Reference proteome</keyword>
<dbReference type="AlphaFoldDB" id="A0ABD2Z7F4"/>
<dbReference type="PANTHER" id="PTHR34792:SF1">
    <property type="entry name" value="OS02G0121500 PROTEIN"/>
    <property type="match status" value="1"/>
</dbReference>
<dbReference type="EMBL" id="JBJUIK010000011">
    <property type="protein sequence ID" value="KAL3514766.1"/>
    <property type="molecule type" value="Genomic_DNA"/>
</dbReference>
<evidence type="ECO:0000313" key="2">
    <source>
        <dbReference type="EMBL" id="KAL3514766.1"/>
    </source>
</evidence>
<sequence>MKHKLRMGSDGEDGLSLGTSTSTARNRYYKFPKKFRKDGSSAVPHVSVPRKLRSAMKKRSRTAVSEKMNHVADGVELLRKDGSLKPKLKMKKSEARGCVTEGTQEPVTKDEEEVAEALFALAGVLSNTVKTDNTRSVGQGLGVNSSNMKKAESSVTPIHVEIAEGEVEEEPKTISYVDEAPNHWSNPVCSTGESVVLHCRNDPTQPNISVGKQASIASDDDIAEVNLHSTAFDSEKQHAIQKAICNSVVSGNWTELSKTRSKFSNLEKSPVTVKQPILAPIAVTCSQADVQQAIKETRNNGSSLRPDLSSAISCDSHGLEIPLQSSLANCSSQSPKLESSIVAKKDYQIAINSKNSWKRCTTHGYICRFIKVFQITERKNRSMMHSTALTTNEAQNQVARITVIDLTEERDDTIGVVCSSSCSGSTPEKNVTEVRNAILLHKRLIQDQQQAYTPYEIYTPQNQSLKFLSLSAGTSQLEASNGNNRAKNGLEILTQRCSPGLLSQKQPTIPFPMPQNCYASTSFCSHPSVAALHKMSPYVGGSPFGPTHMDAATASSQQQEQQQQKRALIMAHYKSRTVASPGIPNKHTEGPNLPPLFQNVQALYPPSLSSLELHGARCAPVLQQPSPTVKGQYHHIPSVYEAKKEGVRSENVPLRII</sequence>
<proteinExistence type="predicted"/>
<comment type="caution">
    <text evidence="2">The sequence shown here is derived from an EMBL/GenBank/DDBJ whole genome shotgun (WGS) entry which is preliminary data.</text>
</comment>
<protein>
    <submittedName>
        <fullName evidence="2">Uncharacterized protein</fullName>
    </submittedName>
</protein>
<accession>A0ABD2Z7F4</accession>
<feature type="region of interest" description="Disordered" evidence="1">
    <location>
        <begin position="1"/>
        <end position="23"/>
    </location>
</feature>
<organism evidence="2 3">
    <name type="scientific">Cinchona calisaya</name>
    <dbReference type="NCBI Taxonomy" id="153742"/>
    <lineage>
        <taxon>Eukaryota</taxon>
        <taxon>Viridiplantae</taxon>
        <taxon>Streptophyta</taxon>
        <taxon>Embryophyta</taxon>
        <taxon>Tracheophyta</taxon>
        <taxon>Spermatophyta</taxon>
        <taxon>Magnoliopsida</taxon>
        <taxon>eudicotyledons</taxon>
        <taxon>Gunneridae</taxon>
        <taxon>Pentapetalae</taxon>
        <taxon>asterids</taxon>
        <taxon>lamiids</taxon>
        <taxon>Gentianales</taxon>
        <taxon>Rubiaceae</taxon>
        <taxon>Cinchonoideae</taxon>
        <taxon>Cinchoneae</taxon>
        <taxon>Cinchona</taxon>
    </lineage>
</organism>
<evidence type="ECO:0000256" key="1">
    <source>
        <dbReference type="SAM" id="MobiDB-lite"/>
    </source>
</evidence>
<dbReference type="InterPro" id="IPR040305">
    <property type="entry name" value="At1g75730-like"/>
</dbReference>
<evidence type="ECO:0000313" key="3">
    <source>
        <dbReference type="Proteomes" id="UP001630127"/>
    </source>
</evidence>
<dbReference type="Proteomes" id="UP001630127">
    <property type="component" value="Unassembled WGS sequence"/>
</dbReference>
<name>A0ABD2Z7F4_9GENT</name>
<reference evidence="2 3" key="1">
    <citation type="submission" date="2024-11" db="EMBL/GenBank/DDBJ databases">
        <title>A near-complete genome assembly of Cinchona calisaya.</title>
        <authorList>
            <person name="Lian D.C."/>
            <person name="Zhao X.W."/>
            <person name="Wei L."/>
        </authorList>
    </citation>
    <scope>NUCLEOTIDE SEQUENCE [LARGE SCALE GENOMIC DNA]</scope>
    <source>
        <tissue evidence="2">Nenye</tissue>
    </source>
</reference>
<dbReference type="PANTHER" id="PTHR34792">
    <property type="entry name" value="OS02G0121500 PROTEIN"/>
    <property type="match status" value="1"/>
</dbReference>